<proteinExistence type="predicted"/>
<feature type="compositionally biased region" description="Basic residues" evidence="6">
    <location>
        <begin position="263"/>
        <end position="274"/>
    </location>
</feature>
<dbReference type="EMBL" id="JPKY01000005">
    <property type="protein sequence ID" value="KFH48133.1"/>
    <property type="molecule type" value="Genomic_DNA"/>
</dbReference>
<evidence type="ECO:0000256" key="6">
    <source>
        <dbReference type="SAM" id="MobiDB-lite"/>
    </source>
</evidence>
<dbReference type="HOGENOM" id="CLU_012439_1_0_1"/>
<dbReference type="PANTHER" id="PTHR21964">
    <property type="entry name" value="BREAST CANCER METASTASIS-SUPPRESSOR 1"/>
    <property type="match status" value="1"/>
</dbReference>
<feature type="compositionally biased region" description="Basic and acidic residues" evidence="6">
    <location>
        <begin position="153"/>
        <end position="163"/>
    </location>
</feature>
<dbReference type="Proteomes" id="UP000029964">
    <property type="component" value="Unassembled WGS sequence"/>
</dbReference>
<feature type="compositionally biased region" description="Polar residues" evidence="6">
    <location>
        <begin position="55"/>
        <end position="69"/>
    </location>
</feature>
<feature type="compositionally biased region" description="Acidic residues" evidence="6">
    <location>
        <begin position="32"/>
        <end position="42"/>
    </location>
</feature>
<protein>
    <submittedName>
        <fullName evidence="7">Transcriptional regulatory protein-like protein</fullName>
    </submittedName>
</protein>
<evidence type="ECO:0000256" key="2">
    <source>
        <dbReference type="ARBA" id="ARBA00022491"/>
    </source>
</evidence>
<dbReference type="InterPro" id="IPR013907">
    <property type="entry name" value="Sds3"/>
</dbReference>
<dbReference type="AlphaFoldDB" id="A0A086TFK1"/>
<keyword evidence="2" id="KW-0678">Repressor</keyword>
<evidence type="ECO:0000256" key="3">
    <source>
        <dbReference type="ARBA" id="ARBA00023015"/>
    </source>
</evidence>
<reference evidence="8" key="1">
    <citation type="journal article" date="2014" name="Genome Announc.">
        <title>Genome sequence and annotation of Acremonium chrysogenum, producer of the beta-lactam antibiotic cephalosporin C.</title>
        <authorList>
            <person name="Terfehr D."/>
            <person name="Dahlmann T.A."/>
            <person name="Specht T."/>
            <person name="Zadra I."/>
            <person name="Kuernsteiner H."/>
            <person name="Kueck U."/>
        </authorList>
    </citation>
    <scope>NUCLEOTIDE SEQUENCE [LARGE SCALE GENOMIC DNA]</scope>
    <source>
        <strain evidence="8">ATCC 11550 / CBS 779.69 / DSM 880 / IAM 14645 / JCM 23072 / IMI 49137</strain>
    </source>
</reference>
<accession>A0A086TFK1</accession>
<organism evidence="7 8">
    <name type="scientific">Hapsidospora chrysogenum (strain ATCC 11550 / CBS 779.69 / DSM 880 / IAM 14645 / JCM 23072 / IMI 49137)</name>
    <name type="common">Acremonium chrysogenum</name>
    <dbReference type="NCBI Taxonomy" id="857340"/>
    <lineage>
        <taxon>Eukaryota</taxon>
        <taxon>Fungi</taxon>
        <taxon>Dikarya</taxon>
        <taxon>Ascomycota</taxon>
        <taxon>Pezizomycotina</taxon>
        <taxon>Sordariomycetes</taxon>
        <taxon>Hypocreomycetidae</taxon>
        <taxon>Hypocreales</taxon>
        <taxon>Bionectriaceae</taxon>
        <taxon>Hapsidospora</taxon>
    </lineage>
</organism>
<evidence type="ECO:0000256" key="1">
    <source>
        <dbReference type="ARBA" id="ARBA00004123"/>
    </source>
</evidence>
<dbReference type="GO" id="GO:0005654">
    <property type="term" value="C:nucleoplasm"/>
    <property type="evidence" value="ECO:0007669"/>
    <property type="project" value="UniProtKB-ARBA"/>
</dbReference>
<dbReference type="GO" id="GO:0010468">
    <property type="term" value="P:regulation of gene expression"/>
    <property type="evidence" value="ECO:0007669"/>
    <property type="project" value="UniProtKB-ARBA"/>
</dbReference>
<dbReference type="OrthoDB" id="20886at2759"/>
<evidence type="ECO:0000313" key="7">
    <source>
        <dbReference type="EMBL" id="KFH48133.1"/>
    </source>
</evidence>
<comment type="subcellular location">
    <subcellularLocation>
        <location evidence="1">Nucleus</location>
    </subcellularLocation>
</comment>
<feature type="compositionally biased region" description="Basic and acidic residues" evidence="6">
    <location>
        <begin position="635"/>
        <end position="644"/>
    </location>
</feature>
<feature type="region of interest" description="Disordered" evidence="6">
    <location>
        <begin position="1"/>
        <end position="315"/>
    </location>
</feature>
<keyword evidence="5" id="KW-0539">Nucleus</keyword>
<feature type="region of interest" description="Disordered" evidence="6">
    <location>
        <begin position="582"/>
        <end position="644"/>
    </location>
</feature>
<evidence type="ECO:0000256" key="5">
    <source>
        <dbReference type="ARBA" id="ARBA00023242"/>
    </source>
</evidence>
<feature type="compositionally biased region" description="Basic and acidic residues" evidence="6">
    <location>
        <begin position="77"/>
        <end position="99"/>
    </location>
</feature>
<evidence type="ECO:0000313" key="8">
    <source>
        <dbReference type="Proteomes" id="UP000029964"/>
    </source>
</evidence>
<keyword evidence="4" id="KW-0804">Transcription</keyword>
<dbReference type="STRING" id="857340.A0A086TFK1"/>
<keyword evidence="8" id="KW-1185">Reference proteome</keyword>
<name>A0A086TFK1_HAPC1</name>
<dbReference type="SMART" id="SM01401">
    <property type="entry name" value="Sds3"/>
    <property type="match status" value="1"/>
</dbReference>
<keyword evidence="3" id="KW-0805">Transcription regulation</keyword>
<sequence length="644" mass="70894">MAATATAPPPLSPSVADGGDQEDSNISSPLSEVDDKDANDEDINMHLHDGDENESTVTGEEQLDTNPDGSDSDSDLSEARSVAHSDANDTEAETERLYDTPRNQRQRDVVVDQYNEGQVFEHTPSKLRSTNVLDDEQDPAVAESLPDDAASEASEKSDADESPSKVATTKDTSVDDDNHPHDSQDRKRKRSLATDGSDPEQPLRKRTASVVATEADAAHELAGQEEGAAVANEFSHDHSAAASPEKQDASAEENSTERETRAGKKTPRRGSKRKGSGDSADRDGIADVRVEVKENDVEDEQEQQHETIEAEADEEADIAAKNAEEAERKQAAFKDWSRIEEMFGVFRDRLYKDRLQRLEEEEQSLLAPEPTHREYLNMKQCLDDRLNHKLQMIEKEHEFRMKANERRAVAIRSQVWSQFAQGIREKREALLEALNRDWYDIQAARRKAHSTGDCGLLFPKDPSQRVRNAVAYNTEVSTLASIAKYEGFPAGPDINGASPSELNDDLNAIQQARRLRQRPAFQAREEYQPPSFNHIGPAGEKFLQETPWANPNHSAHKAALQQLNPARVAGRAEQAVIAGRGVPPAQANSATAAVDGPISQQRSPAPTSRPSESPELARTALRPGNSMKRTNLPTHGRESKAAAA</sequence>
<dbReference type="Pfam" id="PF08598">
    <property type="entry name" value="Sds3"/>
    <property type="match status" value="1"/>
</dbReference>
<gene>
    <name evidence="7" type="ORF">ACRE_009620</name>
</gene>
<feature type="compositionally biased region" description="Polar residues" evidence="6">
    <location>
        <begin position="598"/>
        <end position="611"/>
    </location>
</feature>
<feature type="compositionally biased region" description="Basic and acidic residues" evidence="6">
    <location>
        <begin position="275"/>
        <end position="295"/>
    </location>
</feature>
<feature type="compositionally biased region" description="Basic and acidic residues" evidence="6">
    <location>
        <begin position="172"/>
        <end position="185"/>
    </location>
</feature>
<comment type="caution">
    <text evidence="7">The sequence shown here is derived from an EMBL/GenBank/DDBJ whole genome shotgun (WGS) entry which is preliminary data.</text>
</comment>
<feature type="compositionally biased region" description="Basic and acidic residues" evidence="6">
    <location>
        <begin position="234"/>
        <end position="262"/>
    </location>
</feature>
<evidence type="ECO:0000256" key="4">
    <source>
        <dbReference type="ARBA" id="ARBA00023163"/>
    </source>
</evidence>